<dbReference type="HOGENOM" id="CLU_028840_1_3_1"/>
<dbReference type="Pfam" id="PF07735">
    <property type="entry name" value="FBA_2"/>
    <property type="match status" value="1"/>
</dbReference>
<evidence type="ECO:0000313" key="3">
    <source>
        <dbReference type="Proteomes" id="UP000008281"/>
    </source>
</evidence>
<dbReference type="PANTHER" id="PTHR22899">
    <property type="entry name" value="CYCLIN-RELATED F-BOX FAMILY"/>
    <property type="match status" value="1"/>
</dbReference>
<dbReference type="EMBL" id="DS268602">
    <property type="protein sequence ID" value="EFO93325.1"/>
    <property type="molecule type" value="Genomic_DNA"/>
</dbReference>
<dbReference type="InterPro" id="IPR012885">
    <property type="entry name" value="F-box_Sdz-33"/>
</dbReference>
<dbReference type="InParanoid" id="E3NCT7"/>
<evidence type="ECO:0000259" key="1">
    <source>
        <dbReference type="Pfam" id="PF07735"/>
    </source>
</evidence>
<evidence type="ECO:0000313" key="2">
    <source>
        <dbReference type="EMBL" id="EFO93325.1"/>
    </source>
</evidence>
<dbReference type="eggNOG" id="ENOG502TJYH">
    <property type="taxonomic scope" value="Eukaryota"/>
</dbReference>
<dbReference type="FunCoup" id="E3NCT7">
    <property type="interactions" value="425"/>
</dbReference>
<dbReference type="OrthoDB" id="5901896at2759"/>
<protein>
    <submittedName>
        <fullName evidence="2">CRE-FBXB-115 protein</fullName>
    </submittedName>
</protein>
<reference evidence="2" key="1">
    <citation type="submission" date="2007-07" db="EMBL/GenBank/DDBJ databases">
        <title>PCAP assembly of the Caenorhabditis remanei genome.</title>
        <authorList>
            <consortium name="The Caenorhabditis remanei Sequencing Consortium"/>
            <person name="Wilson R.K."/>
        </authorList>
    </citation>
    <scope>NUCLEOTIDE SEQUENCE [LARGE SCALE GENOMIC DNA]</scope>
    <source>
        <strain evidence="2">PB4641</strain>
    </source>
</reference>
<gene>
    <name evidence="2" type="primary">Cre-fbxb-115</name>
    <name evidence="2" type="ORF">CRE_24772</name>
</gene>
<dbReference type="PANTHER" id="PTHR22899:SF0">
    <property type="entry name" value="F-BOX ASSOCIATED DOMAIN-CONTAINING PROTEIN-RELATED"/>
    <property type="match status" value="1"/>
</dbReference>
<proteinExistence type="predicted"/>
<feature type="domain" description="Sdz-33 F-box" evidence="1">
    <location>
        <begin position="124"/>
        <end position="189"/>
    </location>
</feature>
<dbReference type="OMA" id="QIGESHE"/>
<accession>E3NCT7</accession>
<organism evidence="3">
    <name type="scientific">Caenorhabditis remanei</name>
    <name type="common">Caenorhabditis vulgaris</name>
    <dbReference type="NCBI Taxonomy" id="31234"/>
    <lineage>
        <taxon>Eukaryota</taxon>
        <taxon>Metazoa</taxon>
        <taxon>Ecdysozoa</taxon>
        <taxon>Nematoda</taxon>
        <taxon>Chromadorea</taxon>
        <taxon>Rhabditida</taxon>
        <taxon>Rhabditina</taxon>
        <taxon>Rhabditomorpha</taxon>
        <taxon>Rhabditoidea</taxon>
        <taxon>Rhabditidae</taxon>
        <taxon>Peloderinae</taxon>
        <taxon>Caenorhabditis</taxon>
    </lineage>
</organism>
<dbReference type="InterPro" id="IPR053222">
    <property type="entry name" value="Zygotic_Embryogenesis-Asso"/>
</dbReference>
<keyword evidence="3" id="KW-1185">Reference proteome</keyword>
<name>E3NCT7_CAERE</name>
<dbReference type="AlphaFoldDB" id="E3NCT7"/>
<sequence length="273" mass="32029">MRWNFSIDNLTEEQPHAPLPLPDKVDLELFEYGPYRKIWSMRGLSVKEWINHFTNIFHLPTVCSITFEENANTFDIEEIRDTFKSVDTLSFGNSDGTDVESIIKHFPTRELYFGQGASNTLKHPQKVLIQNFDQLCLTYKHAGIALTLDDLLMTNSKRVSLIGLEWTGKQVNRFIKHWMRGSNPRMEDIFIGFMPFFTVNQLDILKGIKYMELPKTQLRWFKKEGRRTQQVEGGIDIYRRDGTRATIKIRQNEPLTSFHLFVWHPHCIGDPEY</sequence>
<dbReference type="Proteomes" id="UP000008281">
    <property type="component" value="Unassembled WGS sequence"/>
</dbReference>